<keyword evidence="2" id="KW-1185">Reference proteome</keyword>
<gene>
    <name evidence="1" type="ORF">CDAR_1331</name>
</gene>
<dbReference type="EMBL" id="BPLQ01015010">
    <property type="protein sequence ID" value="GIY85110.1"/>
    <property type="molecule type" value="Genomic_DNA"/>
</dbReference>
<organism evidence="1 2">
    <name type="scientific">Caerostris darwini</name>
    <dbReference type="NCBI Taxonomy" id="1538125"/>
    <lineage>
        <taxon>Eukaryota</taxon>
        <taxon>Metazoa</taxon>
        <taxon>Ecdysozoa</taxon>
        <taxon>Arthropoda</taxon>
        <taxon>Chelicerata</taxon>
        <taxon>Arachnida</taxon>
        <taxon>Araneae</taxon>
        <taxon>Araneomorphae</taxon>
        <taxon>Entelegynae</taxon>
        <taxon>Araneoidea</taxon>
        <taxon>Araneidae</taxon>
        <taxon>Caerostris</taxon>
    </lineage>
</organism>
<sequence length="44" mass="5176">MKTGSAGFRLKVGEFKVKRAGLWWRLSGRRTEESVREVMFFDLL</sequence>
<dbReference type="Proteomes" id="UP001054837">
    <property type="component" value="Unassembled WGS sequence"/>
</dbReference>
<feature type="non-terminal residue" evidence="1">
    <location>
        <position position="44"/>
    </location>
</feature>
<reference evidence="1 2" key="1">
    <citation type="submission" date="2021-06" db="EMBL/GenBank/DDBJ databases">
        <title>Caerostris darwini draft genome.</title>
        <authorList>
            <person name="Kono N."/>
            <person name="Arakawa K."/>
        </authorList>
    </citation>
    <scope>NUCLEOTIDE SEQUENCE [LARGE SCALE GENOMIC DNA]</scope>
</reference>
<accession>A0AAV4WTX2</accession>
<name>A0AAV4WTX2_9ARAC</name>
<comment type="caution">
    <text evidence="1">The sequence shown here is derived from an EMBL/GenBank/DDBJ whole genome shotgun (WGS) entry which is preliminary data.</text>
</comment>
<evidence type="ECO:0000313" key="1">
    <source>
        <dbReference type="EMBL" id="GIY85110.1"/>
    </source>
</evidence>
<proteinExistence type="predicted"/>
<protein>
    <submittedName>
        <fullName evidence="1">Uncharacterized protein</fullName>
    </submittedName>
</protein>
<evidence type="ECO:0000313" key="2">
    <source>
        <dbReference type="Proteomes" id="UP001054837"/>
    </source>
</evidence>
<dbReference type="AlphaFoldDB" id="A0AAV4WTX2"/>